<name>X0UM24_9ZZZZ</name>
<comment type="caution">
    <text evidence="1">The sequence shown here is derived from an EMBL/GenBank/DDBJ whole genome shotgun (WGS) entry which is preliminary data.</text>
</comment>
<accession>X0UM24</accession>
<sequence>MSDSRAAALEYAHDNNSQFLDELKDFLTIACISTDPEHQADVD</sequence>
<evidence type="ECO:0000313" key="1">
    <source>
        <dbReference type="EMBL" id="GAF89515.1"/>
    </source>
</evidence>
<dbReference type="EMBL" id="BARS01010080">
    <property type="protein sequence ID" value="GAF89515.1"/>
    <property type="molecule type" value="Genomic_DNA"/>
</dbReference>
<organism evidence="1">
    <name type="scientific">marine sediment metagenome</name>
    <dbReference type="NCBI Taxonomy" id="412755"/>
    <lineage>
        <taxon>unclassified sequences</taxon>
        <taxon>metagenomes</taxon>
        <taxon>ecological metagenomes</taxon>
    </lineage>
</organism>
<feature type="non-terminal residue" evidence="1">
    <location>
        <position position="43"/>
    </location>
</feature>
<protein>
    <submittedName>
        <fullName evidence="1">Uncharacterized protein</fullName>
    </submittedName>
</protein>
<reference evidence="1" key="1">
    <citation type="journal article" date="2014" name="Front. Microbiol.">
        <title>High frequency of phylogenetically diverse reductive dehalogenase-homologous genes in deep subseafloor sedimentary metagenomes.</title>
        <authorList>
            <person name="Kawai M."/>
            <person name="Futagami T."/>
            <person name="Toyoda A."/>
            <person name="Takaki Y."/>
            <person name="Nishi S."/>
            <person name="Hori S."/>
            <person name="Arai W."/>
            <person name="Tsubouchi T."/>
            <person name="Morono Y."/>
            <person name="Uchiyama I."/>
            <person name="Ito T."/>
            <person name="Fujiyama A."/>
            <person name="Inagaki F."/>
            <person name="Takami H."/>
        </authorList>
    </citation>
    <scope>NUCLEOTIDE SEQUENCE</scope>
    <source>
        <strain evidence="1">Expedition CK06-06</strain>
    </source>
</reference>
<proteinExistence type="predicted"/>
<gene>
    <name evidence="1" type="ORF">S01H1_18792</name>
</gene>
<dbReference type="AlphaFoldDB" id="X0UM24"/>